<keyword evidence="2" id="KW-0732">Signal</keyword>
<feature type="signal peptide" evidence="2">
    <location>
        <begin position="1"/>
        <end position="27"/>
    </location>
</feature>
<dbReference type="InParanoid" id="G2WVB5"/>
<dbReference type="RefSeq" id="XP_009656580.1">
    <property type="nucleotide sequence ID" value="XM_009658285.1"/>
</dbReference>
<feature type="region of interest" description="Disordered" evidence="1">
    <location>
        <begin position="81"/>
        <end position="134"/>
    </location>
</feature>
<dbReference type="EMBL" id="DS572697">
    <property type="protein sequence ID" value="EGY20240.1"/>
    <property type="molecule type" value="Genomic_DNA"/>
</dbReference>
<dbReference type="AlphaFoldDB" id="G2WVB5"/>
<keyword evidence="4" id="KW-1185">Reference proteome</keyword>
<dbReference type="GeneID" id="20703719"/>
<evidence type="ECO:0000256" key="1">
    <source>
        <dbReference type="SAM" id="MobiDB-lite"/>
    </source>
</evidence>
<dbReference type="KEGG" id="vda:VDAG_02256"/>
<organism evidence="3 4">
    <name type="scientific">Verticillium dahliae (strain VdLs.17 / ATCC MYA-4575 / FGSC 10137)</name>
    <name type="common">Verticillium wilt</name>
    <dbReference type="NCBI Taxonomy" id="498257"/>
    <lineage>
        <taxon>Eukaryota</taxon>
        <taxon>Fungi</taxon>
        <taxon>Dikarya</taxon>
        <taxon>Ascomycota</taxon>
        <taxon>Pezizomycotina</taxon>
        <taxon>Sordariomycetes</taxon>
        <taxon>Hypocreomycetidae</taxon>
        <taxon>Glomerellales</taxon>
        <taxon>Plectosphaerellaceae</taxon>
        <taxon>Verticillium</taxon>
    </lineage>
</organism>
<accession>G2WVB5</accession>
<dbReference type="Proteomes" id="UP000001611">
    <property type="component" value="Chromosome 7"/>
</dbReference>
<evidence type="ECO:0000313" key="3">
    <source>
        <dbReference type="EMBL" id="EGY20240.1"/>
    </source>
</evidence>
<gene>
    <name evidence="3" type="ORF">VDAG_02256</name>
</gene>
<protein>
    <submittedName>
        <fullName evidence="3">Uncharacterized protein</fullName>
    </submittedName>
</protein>
<evidence type="ECO:0000256" key="2">
    <source>
        <dbReference type="SAM" id="SignalP"/>
    </source>
</evidence>
<feature type="chain" id="PRO_5003438640" evidence="2">
    <location>
        <begin position="28"/>
        <end position="134"/>
    </location>
</feature>
<reference evidence="3 4" key="1">
    <citation type="submission" date="2008-03" db="EMBL/GenBank/DDBJ databases">
        <title>The Genome Sequence of Verticillium dahliae VdLs.17.</title>
        <authorList>
            <consortium name="The Broad Institute Genome Sequencing Platform"/>
            <person name="Ma L.-J.J."/>
            <person name="Klosterman S.J."/>
            <person name="Subbarao K."/>
            <person name="Dobinson K."/>
            <person name="Veronese P."/>
            <person name="Kang S."/>
            <person name="Gold S.E."/>
            <person name="Young S."/>
            <person name="Jaffe D."/>
            <person name="Gnerre S."/>
            <person name="Berlin A."/>
            <person name="Heiman D."/>
            <person name="Hepburn T."/>
            <person name="Sykes S."/>
            <person name="Alvarado L."/>
            <person name="Kodira C.D."/>
            <person name="Lander E."/>
            <person name="Galagan J."/>
            <person name="Nusbaum C."/>
            <person name="Birren B."/>
        </authorList>
    </citation>
    <scope>NUCLEOTIDE SEQUENCE [LARGE SCALE GENOMIC DNA]</scope>
    <source>
        <strain evidence="4">VdLs.17 / ATCC MYA-4575 / FGSC 10137</strain>
    </source>
</reference>
<evidence type="ECO:0000313" key="4">
    <source>
        <dbReference type="Proteomes" id="UP000001611"/>
    </source>
</evidence>
<name>G2WVB5_VERDV</name>
<sequence length="134" mass="14713">MAWAQLLYLPSCVVSCWPLLCVPPSQSWSGRWFGACLSRGCSPESMRALARPRRDNETLHPAISISSKHIISQYHKREDCLENTPGGLSEAKTTPPDMAFSPAYPIHKPSTPQPPAPIPIHGGDDGESDVSRDY</sequence>
<dbReference type="HOGENOM" id="CLU_1897821_0_0_1"/>
<proteinExistence type="predicted"/>